<protein>
    <submittedName>
        <fullName evidence="8">L-idonate 5-dehydrogenase</fullName>
    </submittedName>
</protein>
<reference evidence="8 9" key="1">
    <citation type="journal article" date="2016" name="Microbes Environ.">
        <title>Phylogenetically diverse aerobic anoxygenic phototrophic bacteria isolated from epilithic biofilms in Tama river, Japan.</title>
        <authorList>
            <person name="Hirose S."/>
            <person name="Matsuura K."/>
            <person name="Haruta S."/>
        </authorList>
    </citation>
    <scope>NUCLEOTIDE SEQUENCE [LARGE SCALE GENOMIC DNA]</scope>
    <source>
        <strain evidence="8 9">S08</strain>
    </source>
</reference>
<dbReference type="PANTHER" id="PTHR43161:SF9">
    <property type="entry name" value="SORBITOL DEHYDROGENASE"/>
    <property type="match status" value="1"/>
</dbReference>
<dbReference type="Proteomes" id="UP000831327">
    <property type="component" value="Chromosome"/>
</dbReference>
<dbReference type="Pfam" id="PF08240">
    <property type="entry name" value="ADH_N"/>
    <property type="match status" value="1"/>
</dbReference>
<dbReference type="EMBL" id="AP025637">
    <property type="protein sequence ID" value="BDG72052.1"/>
    <property type="molecule type" value="Genomic_DNA"/>
</dbReference>
<evidence type="ECO:0000256" key="3">
    <source>
        <dbReference type="ARBA" id="ARBA00022723"/>
    </source>
</evidence>
<evidence type="ECO:0000256" key="6">
    <source>
        <dbReference type="RuleBase" id="RU361277"/>
    </source>
</evidence>
<dbReference type="InterPro" id="IPR020843">
    <property type="entry name" value="ER"/>
</dbReference>
<dbReference type="SMART" id="SM00829">
    <property type="entry name" value="PKS_ER"/>
    <property type="match status" value="1"/>
</dbReference>
<dbReference type="SUPFAM" id="SSF50129">
    <property type="entry name" value="GroES-like"/>
    <property type="match status" value="1"/>
</dbReference>
<evidence type="ECO:0000313" key="8">
    <source>
        <dbReference type="EMBL" id="BDG72052.1"/>
    </source>
</evidence>
<dbReference type="InterPro" id="IPR002328">
    <property type="entry name" value="ADH_Zn_CS"/>
</dbReference>
<dbReference type="Gene3D" id="3.40.50.720">
    <property type="entry name" value="NAD(P)-binding Rossmann-like Domain"/>
    <property type="match status" value="1"/>
</dbReference>
<dbReference type="InterPro" id="IPR036291">
    <property type="entry name" value="NAD(P)-bd_dom_sf"/>
</dbReference>
<comment type="cofactor">
    <cofactor evidence="1 6">
        <name>Zn(2+)</name>
        <dbReference type="ChEBI" id="CHEBI:29105"/>
    </cofactor>
</comment>
<evidence type="ECO:0000256" key="4">
    <source>
        <dbReference type="ARBA" id="ARBA00022833"/>
    </source>
</evidence>
<keyword evidence="4 6" id="KW-0862">Zinc</keyword>
<evidence type="ECO:0000259" key="7">
    <source>
        <dbReference type="SMART" id="SM00829"/>
    </source>
</evidence>
<dbReference type="PANTHER" id="PTHR43161">
    <property type="entry name" value="SORBITOL DEHYDROGENASE"/>
    <property type="match status" value="1"/>
</dbReference>
<comment type="similarity">
    <text evidence="2 6">Belongs to the zinc-containing alcohol dehydrogenase family.</text>
</comment>
<dbReference type="InterPro" id="IPR013149">
    <property type="entry name" value="ADH-like_C"/>
</dbReference>
<accession>A0ABM7Y2L8</accession>
<feature type="domain" description="Enoyl reductase (ER)" evidence="7">
    <location>
        <begin position="8"/>
        <end position="337"/>
    </location>
</feature>
<organism evidence="8 9">
    <name type="scientific">Roseomonas fluvialis</name>
    <dbReference type="NCBI Taxonomy" id="1750527"/>
    <lineage>
        <taxon>Bacteria</taxon>
        <taxon>Pseudomonadati</taxon>
        <taxon>Pseudomonadota</taxon>
        <taxon>Alphaproteobacteria</taxon>
        <taxon>Acetobacterales</taxon>
        <taxon>Roseomonadaceae</taxon>
        <taxon>Roseomonas</taxon>
    </lineage>
</organism>
<evidence type="ECO:0000256" key="1">
    <source>
        <dbReference type="ARBA" id="ARBA00001947"/>
    </source>
</evidence>
<gene>
    <name evidence="8" type="primary">idnD</name>
    <name evidence="8" type="ORF">Rmf_19810</name>
</gene>
<keyword evidence="5" id="KW-0560">Oxidoreductase</keyword>
<keyword evidence="9" id="KW-1185">Reference proteome</keyword>
<evidence type="ECO:0000313" key="9">
    <source>
        <dbReference type="Proteomes" id="UP000831327"/>
    </source>
</evidence>
<dbReference type="Pfam" id="PF00107">
    <property type="entry name" value="ADH_zinc_N"/>
    <property type="match status" value="1"/>
</dbReference>
<dbReference type="Gene3D" id="3.90.180.10">
    <property type="entry name" value="Medium-chain alcohol dehydrogenases, catalytic domain"/>
    <property type="match status" value="1"/>
</dbReference>
<dbReference type="SUPFAM" id="SSF51735">
    <property type="entry name" value="NAD(P)-binding Rossmann-fold domains"/>
    <property type="match status" value="1"/>
</dbReference>
<dbReference type="RefSeq" id="WP_244459266.1">
    <property type="nucleotide sequence ID" value="NZ_AP025637.1"/>
</dbReference>
<dbReference type="PROSITE" id="PS00059">
    <property type="entry name" value="ADH_ZINC"/>
    <property type="match status" value="1"/>
</dbReference>
<evidence type="ECO:0000256" key="5">
    <source>
        <dbReference type="ARBA" id="ARBA00023002"/>
    </source>
</evidence>
<dbReference type="InterPro" id="IPR013154">
    <property type="entry name" value="ADH-like_N"/>
</dbReference>
<sequence>MTRAVVIHAAHDLRVEQRDTGEPGPGQVRVRVAAGGICGSDLHYFQHGGFGAIRVKHPMVLGHEVAGVIDAVGDGVTALKPGQSVAVNPSLPCGRCRYCLEGAAQHCLDMRFYGSAMRDPHVDGGFRECLVCEAAQAVPLPDGLDTTTAAFAEPLAVCLHAARQAGPLLGRRVLVTGCGPIGALAIAAARMGGAREIVATDLSDAPKAIALRMGADRFHADGLDAYTPDKGFFDVALEASGSPRALLGILPVARPGGTIVQIGIGGDVPVPMSVLAAKEITWRGTFRFHAEFAMAVEALAARRIDVAPLLTERFPIERAAEAFALAADRTRAMKVQIAF</sequence>
<keyword evidence="3 6" id="KW-0479">Metal-binding</keyword>
<dbReference type="InterPro" id="IPR011032">
    <property type="entry name" value="GroES-like_sf"/>
</dbReference>
<proteinExistence type="inferred from homology"/>
<evidence type="ECO:0000256" key="2">
    <source>
        <dbReference type="ARBA" id="ARBA00008072"/>
    </source>
</evidence>
<name>A0ABM7Y2L8_9PROT</name>
<dbReference type="CDD" id="cd08232">
    <property type="entry name" value="idonate-5-DH"/>
    <property type="match status" value="1"/>
</dbReference>